<dbReference type="OrthoDB" id="2401965at2759"/>
<keyword evidence="4" id="KW-0732">Signal</keyword>
<evidence type="ECO:0000256" key="1">
    <source>
        <dbReference type="ARBA" id="ARBA00022741"/>
    </source>
</evidence>
<dbReference type="PROSITE" id="PS00329">
    <property type="entry name" value="HSP70_2"/>
    <property type="match status" value="1"/>
</dbReference>
<gene>
    <name evidence="5" type="ORF">V565_230950</name>
</gene>
<organism evidence="5 6">
    <name type="scientific">Rhizoctonia solani 123E</name>
    <dbReference type="NCBI Taxonomy" id="1423351"/>
    <lineage>
        <taxon>Eukaryota</taxon>
        <taxon>Fungi</taxon>
        <taxon>Dikarya</taxon>
        <taxon>Basidiomycota</taxon>
        <taxon>Agaricomycotina</taxon>
        <taxon>Agaricomycetes</taxon>
        <taxon>Cantharellales</taxon>
        <taxon>Ceratobasidiaceae</taxon>
        <taxon>Rhizoctonia</taxon>
    </lineage>
</organism>
<dbReference type="SUPFAM" id="SSF100920">
    <property type="entry name" value="Heat shock protein 70kD (HSP70), peptide-binding domain"/>
    <property type="match status" value="1"/>
</dbReference>
<dbReference type="STRING" id="1423351.A0A074RGM0"/>
<proteinExistence type="inferred from homology"/>
<dbReference type="Pfam" id="PF00012">
    <property type="entry name" value="HSP70"/>
    <property type="match status" value="1"/>
</dbReference>
<dbReference type="Gene3D" id="3.30.420.40">
    <property type="match status" value="2"/>
</dbReference>
<dbReference type="SUPFAM" id="SSF53067">
    <property type="entry name" value="Actin-like ATPase domain"/>
    <property type="match status" value="2"/>
</dbReference>
<name>A0A074RGM0_9AGAM</name>
<dbReference type="GO" id="GO:0140662">
    <property type="term" value="F:ATP-dependent protein folding chaperone"/>
    <property type="evidence" value="ECO:0007669"/>
    <property type="project" value="InterPro"/>
</dbReference>
<reference evidence="5 6" key="1">
    <citation type="submission" date="2013-12" db="EMBL/GenBank/DDBJ databases">
        <authorList>
            <person name="Cubeta M."/>
            <person name="Pakala S."/>
            <person name="Fedorova N."/>
            <person name="Thomas E."/>
            <person name="Dean R."/>
            <person name="Jabaji S."/>
            <person name="Neate S."/>
            <person name="Toda T."/>
            <person name="Tavantzis S."/>
            <person name="Vilgalys R."/>
            <person name="Bharathan N."/>
            <person name="Pakala S."/>
            <person name="Losada L.S."/>
            <person name="Zafar N."/>
            <person name="Nierman W."/>
        </authorList>
    </citation>
    <scope>NUCLEOTIDE SEQUENCE [LARGE SCALE GENOMIC DNA]</scope>
    <source>
        <strain evidence="5 6">123E</strain>
    </source>
</reference>
<comment type="similarity">
    <text evidence="3">Belongs to the heat shock protein 70 family.</text>
</comment>
<dbReference type="PANTHER" id="PTHR19375">
    <property type="entry name" value="HEAT SHOCK PROTEIN 70KDA"/>
    <property type="match status" value="1"/>
</dbReference>
<evidence type="ECO:0000256" key="2">
    <source>
        <dbReference type="ARBA" id="ARBA00022840"/>
    </source>
</evidence>
<feature type="signal peptide" evidence="4">
    <location>
        <begin position="1"/>
        <end position="22"/>
    </location>
</feature>
<sequence length="560" mass="61289">MSLKHILLVAFLQLHFWTIVIAGAADSNSPIIGIDLGTTYSCVGIYQNGRVHIIANSQGERTTPSWVSFRGGERLIGESAKHAFHAAPGHTVYAVKRIIGRTFDDPELQKDVENWAFDVVNQGDRPVIQVQQDGGNIQNFAPEEISAMVLSQMKQTAEAYLGKPVTRAVVTVPARFNDAQRQATKNAGIIAGLDIVRMVNEPTAAALAYGLDRKNVASSNIIVFDLGGGTLDVSLVSLKDGAFRVIGTAGDAHLGGEDFDSRIVDYFASMYQRTSGIDISGSYRSMSKLKKEAERAKRLLSTQQTVNIEIEALYRGRDFSAVLTRTKFEQVNKDLFHKSLEPVRKVLLDARIKTRDIDEVVLVGGSTRIPKIQELLRDMFRGKKISQGINPDEAVATGAAIHAGVLAGQPGLEDINLADVCPFTIGIETIGGVFTPFIHRNTPLPAMHSEKLATTADNQRTVVIQVFEGEHSKSRDNHLIGEFELSGIPPAARGIVQIDIQFNVDVDGILRVEATEKVSGNSNAITISSRRSALSEEELEEMKLKSKAYRAGLSRFLWWN</sequence>
<dbReference type="FunFam" id="3.30.420.40:FF:000026">
    <property type="entry name" value="Heat shock protein 70"/>
    <property type="match status" value="1"/>
</dbReference>
<keyword evidence="6" id="KW-1185">Reference proteome</keyword>
<evidence type="ECO:0000313" key="5">
    <source>
        <dbReference type="EMBL" id="KEP45919.1"/>
    </source>
</evidence>
<dbReference type="FunFam" id="3.90.640.10:FF:000002">
    <property type="entry name" value="Heat shock 70 kDa"/>
    <property type="match status" value="1"/>
</dbReference>
<evidence type="ECO:0000256" key="4">
    <source>
        <dbReference type="SAM" id="SignalP"/>
    </source>
</evidence>
<evidence type="ECO:0000313" key="6">
    <source>
        <dbReference type="Proteomes" id="UP000027456"/>
    </source>
</evidence>
<evidence type="ECO:0000256" key="3">
    <source>
        <dbReference type="RuleBase" id="RU003322"/>
    </source>
</evidence>
<dbReference type="InterPro" id="IPR029047">
    <property type="entry name" value="HSP70_peptide-bd_sf"/>
</dbReference>
<protein>
    <submittedName>
        <fullName evidence="5">78 kDa glucose-regulated protein</fullName>
    </submittedName>
</protein>
<feature type="chain" id="PRO_5001699403" evidence="4">
    <location>
        <begin position="23"/>
        <end position="560"/>
    </location>
</feature>
<dbReference type="EMBL" id="AZST01001397">
    <property type="protein sequence ID" value="KEP45919.1"/>
    <property type="molecule type" value="Genomic_DNA"/>
</dbReference>
<dbReference type="InterPro" id="IPR018181">
    <property type="entry name" value="Heat_shock_70_CS"/>
</dbReference>
<dbReference type="Proteomes" id="UP000027456">
    <property type="component" value="Unassembled WGS sequence"/>
</dbReference>
<dbReference type="PROSITE" id="PS01036">
    <property type="entry name" value="HSP70_3"/>
    <property type="match status" value="1"/>
</dbReference>
<dbReference type="Gene3D" id="2.60.34.10">
    <property type="entry name" value="Substrate Binding Domain Of DNAk, Chain A, domain 1"/>
    <property type="match status" value="1"/>
</dbReference>
<dbReference type="InterPro" id="IPR043129">
    <property type="entry name" value="ATPase_NBD"/>
</dbReference>
<dbReference type="HOGENOM" id="CLU_005965_2_1_1"/>
<accession>A0A074RGM0</accession>
<dbReference type="GO" id="GO:0005524">
    <property type="term" value="F:ATP binding"/>
    <property type="evidence" value="ECO:0007669"/>
    <property type="project" value="UniProtKB-KW"/>
</dbReference>
<comment type="caution">
    <text evidence="5">The sequence shown here is derived from an EMBL/GenBank/DDBJ whole genome shotgun (WGS) entry which is preliminary data.</text>
</comment>
<dbReference type="PRINTS" id="PR00301">
    <property type="entry name" value="HEATSHOCK70"/>
</dbReference>
<dbReference type="Gene3D" id="3.90.640.10">
    <property type="entry name" value="Actin, Chain A, domain 4"/>
    <property type="match status" value="1"/>
</dbReference>
<keyword evidence="1 3" id="KW-0547">Nucleotide-binding</keyword>
<keyword evidence="2 3" id="KW-0067">ATP-binding</keyword>
<dbReference type="AlphaFoldDB" id="A0A074RGM0"/>
<dbReference type="PROSITE" id="PS00297">
    <property type="entry name" value="HSP70_1"/>
    <property type="match status" value="1"/>
</dbReference>
<dbReference type="InterPro" id="IPR013126">
    <property type="entry name" value="Hsp_70_fam"/>
</dbReference>